<comment type="caution">
    <text evidence="6">The sequence shown here is derived from an EMBL/GenBank/DDBJ whole genome shotgun (WGS) entry which is preliminary data.</text>
</comment>
<dbReference type="PROSITE" id="PS50995">
    <property type="entry name" value="HTH_MARR_2"/>
    <property type="match status" value="1"/>
</dbReference>
<keyword evidence="3" id="KW-0804">Transcription</keyword>
<keyword evidence="1" id="KW-0805">Transcription regulation</keyword>
<keyword evidence="8" id="KW-1185">Reference proteome</keyword>
<evidence type="ECO:0000256" key="1">
    <source>
        <dbReference type="ARBA" id="ARBA00023015"/>
    </source>
</evidence>
<dbReference type="PATRIC" id="fig|54915.3.peg.6540"/>
<sequence>MSLSQKEKALQAIRLFILQRDKKAKERTTLLSSLENEWTMTQLHIVSLIQEHSSSANNAFLACQLRLSKPAITKAVNGLLEKGIVVSGKKEDDQKCVYYSLTEAGQRLAIKYDEQHQKVIQRYKEMLNSFQNNELEVITRFMNAWTQLIDKPLLVDEAANATKGDCVED</sequence>
<name>A0A0K9YXI1_9BACL</name>
<dbReference type="Proteomes" id="UP000036834">
    <property type="component" value="Unassembled WGS sequence"/>
</dbReference>
<dbReference type="PANTHER" id="PTHR35790">
    <property type="entry name" value="HTH-TYPE TRANSCRIPTIONAL REGULATOR PCHR"/>
    <property type="match status" value="1"/>
</dbReference>
<dbReference type="AlphaFoldDB" id="A0A0K9YXI1"/>
<evidence type="ECO:0000256" key="2">
    <source>
        <dbReference type="ARBA" id="ARBA00023125"/>
    </source>
</evidence>
<gene>
    <name evidence="5" type="primary">yvnA</name>
    <name evidence="6" type="ORF">ADS79_05640</name>
    <name evidence="5" type="ORF">BRE01_34640</name>
</gene>
<evidence type="ECO:0000313" key="8">
    <source>
        <dbReference type="Proteomes" id="UP000319578"/>
    </source>
</evidence>
<evidence type="ECO:0000313" key="6">
    <source>
        <dbReference type="EMBL" id="KNB73434.1"/>
    </source>
</evidence>
<dbReference type="RefSeq" id="WP_084765644.1">
    <property type="nucleotide sequence ID" value="NZ_BJON01000013.1"/>
</dbReference>
<accession>A0A0K9YXI1</accession>
<dbReference type="InterPro" id="IPR036390">
    <property type="entry name" value="WH_DNA-bd_sf"/>
</dbReference>
<dbReference type="SMART" id="SM00347">
    <property type="entry name" value="HTH_MARR"/>
    <property type="match status" value="1"/>
</dbReference>
<evidence type="ECO:0000259" key="4">
    <source>
        <dbReference type="PROSITE" id="PS50995"/>
    </source>
</evidence>
<dbReference type="SUPFAM" id="SSF46785">
    <property type="entry name" value="Winged helix' DNA-binding domain"/>
    <property type="match status" value="1"/>
</dbReference>
<reference evidence="5 8" key="3">
    <citation type="submission" date="2019-06" db="EMBL/GenBank/DDBJ databases">
        <title>Whole genome shotgun sequence of Brevibacillus reuszeri NBRC 15719.</title>
        <authorList>
            <person name="Hosoyama A."/>
            <person name="Uohara A."/>
            <person name="Ohji S."/>
            <person name="Ichikawa N."/>
        </authorList>
    </citation>
    <scope>NUCLEOTIDE SEQUENCE [LARGE SCALE GENOMIC DNA]</scope>
    <source>
        <strain evidence="5 8">NBRC 15719</strain>
    </source>
</reference>
<organism evidence="6 7">
    <name type="scientific">Brevibacillus reuszeri</name>
    <dbReference type="NCBI Taxonomy" id="54915"/>
    <lineage>
        <taxon>Bacteria</taxon>
        <taxon>Bacillati</taxon>
        <taxon>Bacillota</taxon>
        <taxon>Bacilli</taxon>
        <taxon>Bacillales</taxon>
        <taxon>Paenibacillaceae</taxon>
        <taxon>Brevibacillus</taxon>
    </lineage>
</organism>
<dbReference type="EMBL" id="BJON01000013">
    <property type="protein sequence ID" value="GED69762.1"/>
    <property type="molecule type" value="Genomic_DNA"/>
</dbReference>
<dbReference type="Gene3D" id="6.10.140.1680">
    <property type="match status" value="1"/>
</dbReference>
<protein>
    <submittedName>
        <fullName evidence="5">HTH-type transcriptional regulator YvnA</fullName>
    </submittedName>
</protein>
<evidence type="ECO:0000256" key="3">
    <source>
        <dbReference type="ARBA" id="ARBA00023163"/>
    </source>
</evidence>
<dbReference type="PANTHER" id="PTHR35790:SF4">
    <property type="entry name" value="HTH-TYPE TRANSCRIPTIONAL REGULATOR PCHR"/>
    <property type="match status" value="1"/>
</dbReference>
<evidence type="ECO:0000313" key="7">
    <source>
        <dbReference type="Proteomes" id="UP000036834"/>
    </source>
</evidence>
<reference evidence="7" key="1">
    <citation type="submission" date="2015-07" db="EMBL/GenBank/DDBJ databases">
        <title>Genome sequencing project for genomic taxonomy and phylogenomics of Bacillus-like bacteria.</title>
        <authorList>
            <person name="Liu B."/>
            <person name="Wang J."/>
            <person name="Zhu Y."/>
            <person name="Liu G."/>
            <person name="Chen Q."/>
            <person name="Chen Z."/>
            <person name="Lan J."/>
            <person name="Che J."/>
            <person name="Ge C."/>
            <person name="Shi H."/>
            <person name="Pan Z."/>
            <person name="Liu X."/>
        </authorList>
    </citation>
    <scope>NUCLEOTIDE SEQUENCE [LARGE SCALE GENOMIC DNA]</scope>
    <source>
        <strain evidence="7">DSM 9887</strain>
    </source>
</reference>
<dbReference type="OrthoDB" id="5358347at2"/>
<feature type="domain" description="HTH marR-type" evidence="4">
    <location>
        <begin position="1"/>
        <end position="147"/>
    </location>
</feature>
<dbReference type="EMBL" id="LGIQ01000005">
    <property type="protein sequence ID" value="KNB73434.1"/>
    <property type="molecule type" value="Genomic_DNA"/>
</dbReference>
<dbReference type="InterPro" id="IPR000835">
    <property type="entry name" value="HTH_MarR-typ"/>
</dbReference>
<dbReference type="GO" id="GO:0003677">
    <property type="term" value="F:DNA binding"/>
    <property type="evidence" value="ECO:0007669"/>
    <property type="project" value="UniProtKB-KW"/>
</dbReference>
<dbReference type="Gene3D" id="1.10.10.10">
    <property type="entry name" value="Winged helix-like DNA-binding domain superfamily/Winged helix DNA-binding domain"/>
    <property type="match status" value="1"/>
</dbReference>
<keyword evidence="2" id="KW-0238">DNA-binding</keyword>
<dbReference type="InterPro" id="IPR052067">
    <property type="entry name" value="Metal_resp_HTH_trans_reg"/>
</dbReference>
<evidence type="ECO:0000313" key="5">
    <source>
        <dbReference type="EMBL" id="GED69762.1"/>
    </source>
</evidence>
<dbReference type="STRING" id="54915.ADS79_05640"/>
<dbReference type="GO" id="GO:0003700">
    <property type="term" value="F:DNA-binding transcription factor activity"/>
    <property type="evidence" value="ECO:0007669"/>
    <property type="project" value="InterPro"/>
</dbReference>
<dbReference type="InterPro" id="IPR036388">
    <property type="entry name" value="WH-like_DNA-bd_sf"/>
</dbReference>
<dbReference type="Proteomes" id="UP000319578">
    <property type="component" value="Unassembled WGS sequence"/>
</dbReference>
<dbReference type="Pfam" id="PF01047">
    <property type="entry name" value="MarR"/>
    <property type="match status" value="1"/>
</dbReference>
<proteinExistence type="predicted"/>
<reference evidence="6" key="2">
    <citation type="submission" date="2015-07" db="EMBL/GenBank/DDBJ databases">
        <title>MeaNS - Measles Nucleotide Surveillance Program.</title>
        <authorList>
            <person name="Tran T."/>
            <person name="Druce J."/>
        </authorList>
    </citation>
    <scope>NUCLEOTIDE SEQUENCE</scope>
    <source>
        <strain evidence="6">DSM 9887</strain>
    </source>
</reference>